<accession>A0AAD5W1R6</accession>
<evidence type="ECO:0008006" key="4">
    <source>
        <dbReference type="Google" id="ProtNLM"/>
    </source>
</evidence>
<proteinExistence type="predicted"/>
<organism evidence="2 3">
    <name type="scientific">Leucocoprinus birnbaumii</name>
    <dbReference type="NCBI Taxonomy" id="56174"/>
    <lineage>
        <taxon>Eukaryota</taxon>
        <taxon>Fungi</taxon>
        <taxon>Dikarya</taxon>
        <taxon>Basidiomycota</taxon>
        <taxon>Agaricomycotina</taxon>
        <taxon>Agaricomycetes</taxon>
        <taxon>Agaricomycetidae</taxon>
        <taxon>Agaricales</taxon>
        <taxon>Agaricineae</taxon>
        <taxon>Agaricaceae</taxon>
        <taxon>Leucocoprinus</taxon>
    </lineage>
</organism>
<keyword evidence="3" id="KW-1185">Reference proteome</keyword>
<feature type="compositionally biased region" description="Basic and acidic residues" evidence="1">
    <location>
        <begin position="489"/>
        <end position="504"/>
    </location>
</feature>
<evidence type="ECO:0000313" key="3">
    <source>
        <dbReference type="Proteomes" id="UP001213000"/>
    </source>
</evidence>
<evidence type="ECO:0000313" key="2">
    <source>
        <dbReference type="EMBL" id="KAJ3576068.1"/>
    </source>
</evidence>
<dbReference type="Proteomes" id="UP001213000">
    <property type="component" value="Unassembled WGS sequence"/>
</dbReference>
<dbReference type="EMBL" id="JANIEX010000020">
    <property type="protein sequence ID" value="KAJ3576068.1"/>
    <property type="molecule type" value="Genomic_DNA"/>
</dbReference>
<name>A0AAD5W1R6_9AGAR</name>
<gene>
    <name evidence="2" type="ORF">NP233_g677</name>
</gene>
<comment type="caution">
    <text evidence="2">The sequence shown here is derived from an EMBL/GenBank/DDBJ whole genome shotgun (WGS) entry which is preliminary data.</text>
</comment>
<evidence type="ECO:0000256" key="1">
    <source>
        <dbReference type="SAM" id="MobiDB-lite"/>
    </source>
</evidence>
<protein>
    <recommendedName>
        <fullName evidence="4">F-box domain-containing protein</fullName>
    </recommendedName>
</protein>
<feature type="region of interest" description="Disordered" evidence="1">
    <location>
        <begin position="452"/>
        <end position="504"/>
    </location>
</feature>
<sequence length="625" mass="71258">MTTRCVSRSSLRTTQPLNHGTIAATKTSLEEIARKGRNLDRHIVELRALHNSFVLERQALLRLIEGHKALLSPLNGLPTDILEEIFYHCLPTTRNATMSPDEPPLLFGRVSKRWREVVYSSPRMWATLHIVVLQAESPQYKQRMEDMTKSVDSWLSRSGALPLSISIYHNNPSSSAHSRRSMDRKSQLLLNTIAHHSHRWRAVYLSLRNIDWPQLLSQLPYADVPMLETLCIKDNLRSCPWNASQASDAVTGLAKSMGILRAPTLRALDLPGYLAHRLCNYMQWHSLTSLGISYWDFPCQAFAGMLSHLPNLIECLIRISYDPSETWPDEDPATSFSGEQSPITFPKLRSLLIFATPDDDSIVQNMFRWISAPSLIHLAWKRTYHDASWSSSPLSFFEEELVQSFREFLSRLVSPLEELDLSLQPVSQSTLIRVLESVPSVKRLSTGGYVLPPSRHRIRDRPSSQPRKSIPYHHDDEILQRFTPGSMHNRSDRPSQPDQFDNRSKRLPCLCPNLEILKYDSHAQFSHQLLLELIRSRSLLHPQNHVARLRTLSIQFPFTQQPLGPLSDAEESRIVAIEKDWGIKINIEYPLSSPMGWMNNEGMAVGTSGFESRPASPLLHQWASS</sequence>
<dbReference type="Gene3D" id="3.80.10.10">
    <property type="entry name" value="Ribonuclease Inhibitor"/>
    <property type="match status" value="1"/>
</dbReference>
<dbReference type="InterPro" id="IPR032675">
    <property type="entry name" value="LRR_dom_sf"/>
</dbReference>
<dbReference type="AlphaFoldDB" id="A0AAD5W1R6"/>
<reference evidence="2" key="1">
    <citation type="submission" date="2022-07" db="EMBL/GenBank/DDBJ databases">
        <title>Genome Sequence of Leucocoprinus birnbaumii.</title>
        <authorList>
            <person name="Buettner E."/>
        </authorList>
    </citation>
    <scope>NUCLEOTIDE SEQUENCE</scope>
    <source>
        <strain evidence="2">VT141</strain>
    </source>
</reference>